<dbReference type="EMBL" id="UZAG01017165">
    <property type="protein sequence ID" value="VDO33216.1"/>
    <property type="molecule type" value="Genomic_DNA"/>
</dbReference>
<keyword evidence="1" id="KW-0472">Membrane</keyword>
<keyword evidence="1" id="KW-0812">Transmembrane</keyword>
<dbReference type="WBParaSite" id="BTMF_0001176901-mRNA-1">
    <property type="protein sequence ID" value="BTMF_0001176901-mRNA-1"/>
    <property type="gene ID" value="BTMF_0001176901"/>
</dbReference>
<feature type="transmembrane region" description="Helical" evidence="1">
    <location>
        <begin position="100"/>
        <end position="122"/>
    </location>
</feature>
<gene>
    <name evidence="2" type="ORF">BTMF_LOCUS9797</name>
</gene>
<accession>A0A0R3QVL1</accession>
<evidence type="ECO:0000256" key="1">
    <source>
        <dbReference type="SAM" id="Phobius"/>
    </source>
</evidence>
<reference evidence="2 3" key="2">
    <citation type="submission" date="2018-11" db="EMBL/GenBank/DDBJ databases">
        <authorList>
            <consortium name="Pathogen Informatics"/>
        </authorList>
    </citation>
    <scope>NUCLEOTIDE SEQUENCE [LARGE SCALE GENOMIC DNA]</scope>
</reference>
<evidence type="ECO:0000313" key="3">
    <source>
        <dbReference type="Proteomes" id="UP000280834"/>
    </source>
</evidence>
<reference evidence="4" key="1">
    <citation type="submission" date="2017-02" db="UniProtKB">
        <authorList>
            <consortium name="WormBaseParasite"/>
        </authorList>
    </citation>
    <scope>IDENTIFICATION</scope>
</reference>
<evidence type="ECO:0000313" key="2">
    <source>
        <dbReference type="EMBL" id="VDO33216.1"/>
    </source>
</evidence>
<sequence>MQMIRSIFRIGCNARKWTPSKMRNFKEIFVVRREMLLEQAKRVHLHASFSPLKGPFSHLHPKVLLIKSMTKGSPAGHLDRNLHYNISTCMGSDWDCSFRVLYRYFICLFSTSRLIFFPFISIKIDVKEIFLS</sequence>
<keyword evidence="1" id="KW-1133">Transmembrane helix</keyword>
<name>A0A0R3QVL1_9BILA</name>
<protein>
    <submittedName>
        <fullName evidence="2 4">Uncharacterized protein</fullName>
    </submittedName>
</protein>
<proteinExistence type="predicted"/>
<keyword evidence="3" id="KW-1185">Reference proteome</keyword>
<dbReference type="Proteomes" id="UP000280834">
    <property type="component" value="Unassembled WGS sequence"/>
</dbReference>
<organism evidence="4">
    <name type="scientific">Brugia timori</name>
    <dbReference type="NCBI Taxonomy" id="42155"/>
    <lineage>
        <taxon>Eukaryota</taxon>
        <taxon>Metazoa</taxon>
        <taxon>Ecdysozoa</taxon>
        <taxon>Nematoda</taxon>
        <taxon>Chromadorea</taxon>
        <taxon>Rhabditida</taxon>
        <taxon>Spirurina</taxon>
        <taxon>Spiruromorpha</taxon>
        <taxon>Filarioidea</taxon>
        <taxon>Onchocercidae</taxon>
        <taxon>Brugia</taxon>
    </lineage>
</organism>
<evidence type="ECO:0000313" key="4">
    <source>
        <dbReference type="WBParaSite" id="BTMF_0001176901-mRNA-1"/>
    </source>
</evidence>
<dbReference type="AlphaFoldDB" id="A0A0R3QVL1"/>